<accession>A0A011NBK1</accession>
<evidence type="ECO:0000313" key="2">
    <source>
        <dbReference type="Proteomes" id="UP000021816"/>
    </source>
</evidence>
<dbReference type="AlphaFoldDB" id="A0A011NBK1"/>
<organism evidence="1 2">
    <name type="scientific">Candidatus Accumulibacter appositus</name>
    <dbReference type="NCBI Taxonomy" id="1454003"/>
    <lineage>
        <taxon>Bacteria</taxon>
        <taxon>Pseudomonadati</taxon>
        <taxon>Pseudomonadota</taxon>
        <taxon>Betaproteobacteria</taxon>
        <taxon>Candidatus Accumulibacter</taxon>
    </lineage>
</organism>
<comment type="caution">
    <text evidence="1">The sequence shown here is derived from an EMBL/GenBank/DDBJ whole genome shotgun (WGS) entry which is preliminary data.</text>
</comment>
<reference evidence="1 2" key="1">
    <citation type="submission" date="2014-02" db="EMBL/GenBank/DDBJ databases">
        <title>Expanding our view of genomic diversity in Candidatus Accumulibacter clades.</title>
        <authorList>
            <person name="Skennerton C.T."/>
            <person name="Barr J.J."/>
            <person name="Slater F.R."/>
            <person name="Bond P.L."/>
            <person name="Tyson G.W."/>
        </authorList>
    </citation>
    <scope>NUCLEOTIDE SEQUENCE [LARGE SCALE GENOMIC DNA]</scope>
    <source>
        <strain evidence="2">BA-92</strain>
    </source>
</reference>
<name>A0A011NBK1_9PROT</name>
<dbReference type="Proteomes" id="UP000021816">
    <property type="component" value="Unassembled WGS sequence"/>
</dbReference>
<protein>
    <submittedName>
        <fullName evidence="1">Uncharacterized protein</fullName>
    </submittedName>
</protein>
<proteinExistence type="predicted"/>
<sequence>MFTMMRTRDLKRALSLGWVTMYRLTGWSWCIKSRILNSDRLMLRATMGSRYRARYDLAVDSTEPASSSGRSIMSRAADPTAGWFSPSMWP</sequence>
<gene>
    <name evidence="1" type="ORF">AW10_02056</name>
</gene>
<evidence type="ECO:0000313" key="1">
    <source>
        <dbReference type="EMBL" id="EXI79998.1"/>
    </source>
</evidence>
<dbReference type="EMBL" id="JEMX01000043">
    <property type="protein sequence ID" value="EXI79998.1"/>
    <property type="molecule type" value="Genomic_DNA"/>
</dbReference>